<feature type="domain" description="SnoaL-like" evidence="1">
    <location>
        <begin position="77"/>
        <end position="183"/>
    </location>
</feature>
<dbReference type="PANTHER" id="PTHR41252:SF1">
    <property type="entry name" value="BLR2505 PROTEIN"/>
    <property type="match status" value="1"/>
</dbReference>
<evidence type="ECO:0000313" key="3">
    <source>
        <dbReference type="Proteomes" id="UP001237780"/>
    </source>
</evidence>
<accession>A0ABU0S6U1</accession>
<reference evidence="2 3" key="1">
    <citation type="submission" date="2023-07" db="EMBL/GenBank/DDBJ databases">
        <title>Comparative genomics of wheat-associated soil bacteria to identify genetic determinants of phenazine resistance.</title>
        <authorList>
            <person name="Mouncey N."/>
        </authorList>
    </citation>
    <scope>NUCLEOTIDE SEQUENCE [LARGE SCALE GENOMIC DNA]</scope>
    <source>
        <strain evidence="2 3">W4I11</strain>
    </source>
</reference>
<dbReference type="Pfam" id="PF12680">
    <property type="entry name" value="SnoaL_2"/>
    <property type="match status" value="1"/>
</dbReference>
<keyword evidence="3" id="KW-1185">Reference proteome</keyword>
<organism evidence="2 3">
    <name type="scientific">Phyllobacterium ifriqiyense</name>
    <dbReference type="NCBI Taxonomy" id="314238"/>
    <lineage>
        <taxon>Bacteria</taxon>
        <taxon>Pseudomonadati</taxon>
        <taxon>Pseudomonadota</taxon>
        <taxon>Alphaproteobacteria</taxon>
        <taxon>Hyphomicrobiales</taxon>
        <taxon>Phyllobacteriaceae</taxon>
        <taxon>Phyllobacterium</taxon>
    </lineage>
</organism>
<comment type="caution">
    <text evidence="2">The sequence shown here is derived from an EMBL/GenBank/DDBJ whole genome shotgun (WGS) entry which is preliminary data.</text>
</comment>
<gene>
    <name evidence="2" type="ORF">QFZ34_001408</name>
</gene>
<protein>
    <submittedName>
        <fullName evidence="2">Ketosteroid isomerase-like protein</fullName>
    </submittedName>
</protein>
<dbReference type="PANTHER" id="PTHR41252">
    <property type="entry name" value="BLR2505 PROTEIN"/>
    <property type="match status" value="1"/>
</dbReference>
<dbReference type="Proteomes" id="UP001237780">
    <property type="component" value="Unassembled WGS sequence"/>
</dbReference>
<evidence type="ECO:0000313" key="2">
    <source>
        <dbReference type="EMBL" id="MDQ0996231.1"/>
    </source>
</evidence>
<dbReference type="EMBL" id="JAUSZT010000002">
    <property type="protein sequence ID" value="MDQ0996231.1"/>
    <property type="molecule type" value="Genomic_DNA"/>
</dbReference>
<dbReference type="InterPro" id="IPR032710">
    <property type="entry name" value="NTF2-like_dom_sf"/>
</dbReference>
<sequence length="199" mass="22212">MGAVPEVDWMARRQNTVRSVSLHTGVSRRGTIVPWTPTPDSTGQALGCIRSPRGAQFPLSLNIGKTTMSTEDNKQIVREFCDHFRTSNLDGLIDAMTEDATWWVNGKPNLFSSAGTKTKAEAASMFRNMFSAYTTGLDMKIINMVGEGDSVAAEVRSRATTKLGKIYENEYFFLFKIRDGKIAIVREYTDLMYVQETFG</sequence>
<dbReference type="SUPFAM" id="SSF54427">
    <property type="entry name" value="NTF2-like"/>
    <property type="match status" value="1"/>
</dbReference>
<proteinExistence type="predicted"/>
<name>A0ABU0S6U1_9HYPH</name>
<dbReference type="InterPro" id="IPR037401">
    <property type="entry name" value="SnoaL-like"/>
</dbReference>
<dbReference type="Gene3D" id="3.10.450.50">
    <property type="match status" value="1"/>
</dbReference>
<evidence type="ECO:0000259" key="1">
    <source>
        <dbReference type="Pfam" id="PF12680"/>
    </source>
</evidence>